<evidence type="ECO:0000256" key="1">
    <source>
        <dbReference type="SAM" id="MobiDB-lite"/>
    </source>
</evidence>
<comment type="caution">
    <text evidence="2">The sequence shown here is derived from an EMBL/GenBank/DDBJ whole genome shotgun (WGS) entry which is preliminary data.</text>
</comment>
<evidence type="ECO:0000313" key="3">
    <source>
        <dbReference type="Proteomes" id="UP000248924"/>
    </source>
</evidence>
<dbReference type="SUPFAM" id="SSF53335">
    <property type="entry name" value="S-adenosyl-L-methionine-dependent methyltransferases"/>
    <property type="match status" value="1"/>
</dbReference>
<dbReference type="InterPro" id="IPR006764">
    <property type="entry name" value="SAM_dep_MeTrfase_SAV2177_type"/>
</dbReference>
<keyword evidence="3" id="KW-1185">Reference proteome</keyword>
<dbReference type="Gene3D" id="3.40.50.150">
    <property type="entry name" value="Vaccinia Virus protein VP39"/>
    <property type="match status" value="1"/>
</dbReference>
<dbReference type="OrthoDB" id="4073278at2"/>
<proteinExistence type="predicted"/>
<organism evidence="2 3">
    <name type="scientific">Micromonospora craterilacus</name>
    <dbReference type="NCBI Taxonomy" id="1655439"/>
    <lineage>
        <taxon>Bacteria</taxon>
        <taxon>Bacillati</taxon>
        <taxon>Actinomycetota</taxon>
        <taxon>Actinomycetes</taxon>
        <taxon>Micromonosporales</taxon>
        <taxon>Micromonosporaceae</taxon>
        <taxon>Micromonospora</taxon>
    </lineage>
</organism>
<accession>A0A2W2F067</accession>
<dbReference type="PIRSF" id="PIRSF017393">
    <property type="entry name" value="MTase_SAV2177"/>
    <property type="match status" value="1"/>
</dbReference>
<protein>
    <recommendedName>
        <fullName evidence="4">S-adenosyl methyltransferase</fullName>
    </recommendedName>
</protein>
<dbReference type="EMBL" id="POTY01000025">
    <property type="protein sequence ID" value="PZG21815.1"/>
    <property type="molecule type" value="Genomic_DNA"/>
</dbReference>
<evidence type="ECO:0008006" key="4">
    <source>
        <dbReference type="Google" id="ProtNLM"/>
    </source>
</evidence>
<dbReference type="InterPro" id="IPR029063">
    <property type="entry name" value="SAM-dependent_MTases_sf"/>
</dbReference>
<evidence type="ECO:0000313" key="2">
    <source>
        <dbReference type="EMBL" id="PZG21815.1"/>
    </source>
</evidence>
<dbReference type="Pfam" id="PF04672">
    <property type="entry name" value="Methyltransf_19"/>
    <property type="match status" value="1"/>
</dbReference>
<gene>
    <name evidence="2" type="ORF">C1I95_06640</name>
</gene>
<name>A0A2W2F067_9ACTN</name>
<reference evidence="2 3" key="1">
    <citation type="submission" date="2018-01" db="EMBL/GenBank/DDBJ databases">
        <title>Draft genome sequence of Jishengella sp. NA12.</title>
        <authorList>
            <person name="Sahin N."/>
            <person name="Ay H."/>
            <person name="Saygin H."/>
        </authorList>
    </citation>
    <scope>NUCLEOTIDE SEQUENCE [LARGE SCALE GENOMIC DNA]</scope>
    <source>
        <strain evidence="2 3">NA12</strain>
    </source>
</reference>
<feature type="region of interest" description="Disordered" evidence="1">
    <location>
        <begin position="269"/>
        <end position="293"/>
    </location>
</feature>
<sequence length="293" mass="31870">MVPLEPGRGRDAWRHSSWRAVSVSDVDEVGGAKPATAARIYDYHLGGTHNFPADREAAKAMAQMFPLAPVLARTNRAFLRRAVRHLTEAGVRQFLDIGSGIPTEGNVHEIAQRSAPDARVVYVDIDTVAVSESLDILDGNDRATAIRGDLREPQAILAHPQVRALLDLDRPVGLLLGAVLHFVPDDELAYDVVGQLRAALAPGSYLVASHASADGGDVDQDDVETAQGLYRRNTATPFHLRTRRQFEQFFAGLDLVEPGVVWLPQWRPTPEDPADFADDPARSSGLVAVGRKP</sequence>
<dbReference type="AlphaFoldDB" id="A0A2W2F067"/>
<dbReference type="Proteomes" id="UP000248924">
    <property type="component" value="Unassembled WGS sequence"/>
</dbReference>